<dbReference type="Proteomes" id="UP000004846">
    <property type="component" value="Unassembled WGS sequence"/>
</dbReference>
<dbReference type="PIRSF" id="PIRSF015853">
    <property type="entry name" value="Pep_DppA"/>
    <property type="match status" value="1"/>
</dbReference>
<dbReference type="GO" id="GO:0004177">
    <property type="term" value="F:aminopeptidase activity"/>
    <property type="evidence" value="ECO:0007669"/>
    <property type="project" value="UniProtKB-KW"/>
</dbReference>
<feature type="binding site" evidence="2">
    <location>
        <position position="108"/>
    </location>
    <ligand>
        <name>Zn(2+)</name>
        <dbReference type="ChEBI" id="CHEBI:29105"/>
        <label>2</label>
    </ligand>
</feature>
<accession>A0A125W6W8</accession>
<dbReference type="InterPro" id="IPR027476">
    <property type="entry name" value="DppA_N"/>
</dbReference>
<feature type="active site" description="Nucleophile" evidence="1">
    <location>
        <position position="120"/>
    </location>
</feature>
<keyword evidence="3" id="KW-0378">Hydrolase</keyword>
<dbReference type="Gene3D" id="3.40.50.10780">
    <property type="entry name" value="Dipeptide transport protein"/>
    <property type="match status" value="1"/>
</dbReference>
<dbReference type="RefSeq" id="WP_002365054.1">
    <property type="nucleotide sequence ID" value="NZ_GL454440.1"/>
</dbReference>
<dbReference type="InterPro" id="IPR036177">
    <property type="entry name" value="Peptidase_M55_sf"/>
</dbReference>
<evidence type="ECO:0000313" key="3">
    <source>
        <dbReference type="EMBL" id="EFM83027.1"/>
    </source>
</evidence>
<feature type="binding site" evidence="2">
    <location>
        <position position="139"/>
    </location>
    <ligand>
        <name>Zn(2+)</name>
        <dbReference type="ChEBI" id="CHEBI:29105"/>
        <label>2</label>
    </ligand>
</feature>
<feature type="binding site" evidence="2">
    <location>
        <position position="10"/>
    </location>
    <ligand>
        <name>Zn(2+)</name>
        <dbReference type="ChEBI" id="CHEBI:29105"/>
        <label>1</label>
    </ligand>
</feature>
<keyword evidence="2" id="KW-0479">Metal-binding</keyword>
<dbReference type="Pfam" id="PF04951">
    <property type="entry name" value="Peptidase_M55"/>
    <property type="match status" value="1"/>
</dbReference>
<sequence>MKIYVSCDIEGLAGIATFDMEKEDTVLFRELYHQHVAWLIEGIQKSAKNEQITEITIADSHSRGLNLAYARLAEMDERISLVSGFPRMDYMMSGLDSSYDVVFFLGYHAGIGKQKGNMDHGYSASVAYDLKINDLAMNETTINAAYASELGVPVGLIIGESGLEEQLFQEKMMPEVPFVSTKESLGRYAIKNRPMQQVREAIVATTSQVLTSFALSELPRYALQTPATVKLQCVTTAQADRIEMLPMIKRIDGRTVSFVGETMKDVMNGIVAVVGLGGTSY</sequence>
<dbReference type="GO" id="GO:0046872">
    <property type="term" value="F:metal ion binding"/>
    <property type="evidence" value="ECO:0007669"/>
    <property type="project" value="UniProtKB-KW"/>
</dbReference>
<name>A0A125W6W8_ENTFL</name>
<evidence type="ECO:0000256" key="2">
    <source>
        <dbReference type="PIRSR" id="PIRSR015853-2"/>
    </source>
</evidence>
<dbReference type="SMR" id="A0A125W6W8"/>
<feature type="binding site" evidence="2">
    <location>
        <position position="8"/>
    </location>
    <ligand>
        <name>Zn(2+)</name>
        <dbReference type="ChEBI" id="CHEBI:29105"/>
        <label>2</label>
    </ligand>
</feature>
<evidence type="ECO:0000313" key="4">
    <source>
        <dbReference type="Proteomes" id="UP000004846"/>
    </source>
</evidence>
<evidence type="ECO:0000256" key="1">
    <source>
        <dbReference type="PIRSR" id="PIRSR015853-1"/>
    </source>
</evidence>
<dbReference type="AlphaFoldDB" id="A0A125W6W8"/>
<keyword evidence="3" id="KW-0031">Aminopeptidase</keyword>
<dbReference type="InterPro" id="IPR007035">
    <property type="entry name" value="Peptidase_M55"/>
</dbReference>
<feature type="binding site" evidence="2">
    <location>
        <position position="8"/>
    </location>
    <ligand>
        <name>Zn(2+)</name>
        <dbReference type="ChEBI" id="CHEBI:29105"/>
        <label>1</label>
    </ligand>
</feature>
<dbReference type="SUPFAM" id="SSF63992">
    <property type="entry name" value="Dipeptide transport protein"/>
    <property type="match status" value="1"/>
</dbReference>
<feature type="binding site" evidence="2">
    <location>
        <position position="61"/>
    </location>
    <ligand>
        <name>Zn(2+)</name>
        <dbReference type="ChEBI" id="CHEBI:29105"/>
        <label>2</label>
    </ligand>
</feature>
<reference evidence="3 4" key="1">
    <citation type="submission" date="2010-07" db="EMBL/GenBank/DDBJ databases">
        <authorList>
            <person name="Sid Ahmed O."/>
        </authorList>
    </citation>
    <scope>NUCLEOTIDE SEQUENCE [LARGE SCALE GENOMIC DNA]</scope>
    <source>
        <strain evidence="3 4">TX4248</strain>
    </source>
</reference>
<comment type="caution">
    <text evidence="3">The sequence shown here is derived from an EMBL/GenBank/DDBJ whole genome shotgun (WGS) entry which is preliminary data.</text>
</comment>
<protein>
    <submittedName>
        <fullName evidence="3">D-stereospecific aminopeptidase</fullName>
    </submittedName>
</protein>
<dbReference type="HOGENOM" id="CLU_086038_0_0_9"/>
<keyword evidence="2" id="KW-0862">Zinc</keyword>
<dbReference type="CDD" id="cd08769">
    <property type="entry name" value="DAP_dppA_2"/>
    <property type="match status" value="1"/>
</dbReference>
<proteinExistence type="predicted"/>
<dbReference type="EMBL" id="AEBR01000039">
    <property type="protein sequence ID" value="EFM83027.1"/>
    <property type="molecule type" value="Genomic_DNA"/>
</dbReference>
<keyword evidence="3" id="KW-0645">Protease</keyword>
<gene>
    <name evidence="3" type="ORF">HMPREF9498_01377</name>
</gene>
<dbReference type="Gene3D" id="3.30.1360.130">
    <property type="entry name" value="Dipeptide transport protein"/>
    <property type="match status" value="1"/>
</dbReference>
<organism evidence="3 4">
    <name type="scientific">Enterococcus faecalis TX4248</name>
    <dbReference type="NCBI Taxonomy" id="749495"/>
    <lineage>
        <taxon>Bacteria</taxon>
        <taxon>Bacillati</taxon>
        <taxon>Bacillota</taxon>
        <taxon>Bacilli</taxon>
        <taxon>Lactobacillales</taxon>
        <taxon>Enterococcaceae</taxon>
        <taxon>Enterococcus</taxon>
    </lineage>
</organism>